<name>A0ACB8Z313_ARCLA</name>
<accession>A0ACB8Z313</accession>
<proteinExistence type="predicted"/>
<keyword evidence="2" id="KW-1185">Reference proteome</keyword>
<dbReference type="Proteomes" id="UP001055879">
    <property type="component" value="Linkage Group LG11"/>
</dbReference>
<sequence length="119" mass="13622">MRINLFITILIFFLPFILFNSSKAGRRVLVGDWTKITNVSDPKVVEIGKFAVDEHNKADQASLKFSKVVSGERQVVGIMNYNPTITATDGRVENNYVIVVWDKPWVKKFRRFTSFKGPI</sequence>
<evidence type="ECO:0000313" key="2">
    <source>
        <dbReference type="Proteomes" id="UP001055879"/>
    </source>
</evidence>
<reference evidence="2" key="1">
    <citation type="journal article" date="2022" name="Mol. Ecol. Resour.">
        <title>The genomes of chicory, endive, great burdock and yacon provide insights into Asteraceae palaeo-polyploidization history and plant inulin production.</title>
        <authorList>
            <person name="Fan W."/>
            <person name="Wang S."/>
            <person name="Wang H."/>
            <person name="Wang A."/>
            <person name="Jiang F."/>
            <person name="Liu H."/>
            <person name="Zhao H."/>
            <person name="Xu D."/>
            <person name="Zhang Y."/>
        </authorList>
    </citation>
    <scope>NUCLEOTIDE SEQUENCE [LARGE SCALE GENOMIC DNA]</scope>
    <source>
        <strain evidence="2">cv. Niubang</strain>
    </source>
</reference>
<organism evidence="1 2">
    <name type="scientific">Arctium lappa</name>
    <name type="common">Greater burdock</name>
    <name type="synonym">Lappa major</name>
    <dbReference type="NCBI Taxonomy" id="4217"/>
    <lineage>
        <taxon>Eukaryota</taxon>
        <taxon>Viridiplantae</taxon>
        <taxon>Streptophyta</taxon>
        <taxon>Embryophyta</taxon>
        <taxon>Tracheophyta</taxon>
        <taxon>Spermatophyta</taxon>
        <taxon>Magnoliopsida</taxon>
        <taxon>eudicotyledons</taxon>
        <taxon>Gunneridae</taxon>
        <taxon>Pentapetalae</taxon>
        <taxon>asterids</taxon>
        <taxon>campanulids</taxon>
        <taxon>Asterales</taxon>
        <taxon>Asteraceae</taxon>
        <taxon>Carduoideae</taxon>
        <taxon>Cardueae</taxon>
        <taxon>Arctiinae</taxon>
        <taxon>Arctium</taxon>
    </lineage>
</organism>
<reference evidence="1 2" key="2">
    <citation type="journal article" date="2022" name="Mol. Ecol. Resour.">
        <title>The genomes of chicory, endive, great burdock and yacon provide insights into Asteraceae paleo-polyploidization history and plant inulin production.</title>
        <authorList>
            <person name="Fan W."/>
            <person name="Wang S."/>
            <person name="Wang H."/>
            <person name="Wang A."/>
            <person name="Jiang F."/>
            <person name="Liu H."/>
            <person name="Zhao H."/>
            <person name="Xu D."/>
            <person name="Zhang Y."/>
        </authorList>
    </citation>
    <scope>NUCLEOTIDE SEQUENCE [LARGE SCALE GENOMIC DNA]</scope>
    <source>
        <strain evidence="2">cv. Niubang</strain>
    </source>
</reference>
<protein>
    <submittedName>
        <fullName evidence="1">Uncharacterized protein</fullName>
    </submittedName>
</protein>
<comment type="caution">
    <text evidence="1">The sequence shown here is derived from an EMBL/GenBank/DDBJ whole genome shotgun (WGS) entry which is preliminary data.</text>
</comment>
<evidence type="ECO:0000313" key="1">
    <source>
        <dbReference type="EMBL" id="KAI3691743.1"/>
    </source>
</evidence>
<dbReference type="EMBL" id="CM042057">
    <property type="protein sequence ID" value="KAI3691743.1"/>
    <property type="molecule type" value="Genomic_DNA"/>
</dbReference>
<gene>
    <name evidence="1" type="ORF">L6452_31545</name>
</gene>